<dbReference type="OrthoDB" id="4760831at2759"/>
<feature type="region of interest" description="Disordered" evidence="1">
    <location>
        <begin position="1"/>
        <end position="36"/>
    </location>
</feature>
<keyword evidence="3" id="KW-1185">Reference proteome</keyword>
<feature type="compositionally biased region" description="Low complexity" evidence="1">
    <location>
        <begin position="1"/>
        <end position="30"/>
    </location>
</feature>
<dbReference type="EMBL" id="CAJPDR010000104">
    <property type="protein sequence ID" value="CAF9917798.1"/>
    <property type="molecule type" value="Genomic_DNA"/>
</dbReference>
<feature type="compositionally biased region" description="Basic and acidic residues" evidence="1">
    <location>
        <begin position="395"/>
        <end position="416"/>
    </location>
</feature>
<name>A0A8H3IGH5_9LECA</name>
<sequence length="516" mass="58642">MAPLTPNSSADSPNESPPSSSYHSRSKPASETQRDEAKIVFNKTIEGHYRHGKTGYRQVGALFLTWRDDDMQCKETEVDKLRQLFASDFNFKTVYFEIPSQRWETALHKAVADFCYEYDSPEDLAIVYYGGHAYTGTETNHFKLAAKINNRKGNGDPTAFFPDVLTCLRLPACDQLLILDCCFAAKAFAREHIGKRKFELLTSAAHDARCPAPKSEISFTRTLTTALRSLLKENPKGFSTTDLYREVYHTVPLHSATTKPLLFDQSRHNFGKIWLMPQVLSDRPPKTEEEGRFLKLTFRLNEDPNLAVMNELALKLQYLPHVDQIKFDDLYAPREQITNFMAAVVQAQKLKPLIRKMLAKRRFQKLTELKTGDNGVKASESLLKLHLEQNHHPVYDWSRAKREPGHDPKDSEEARDRRKRIRTWPPAEAKSYMDGPLSGDRLSAEYKVDLPGPGTLVTTFVPRGVNTTEVLAHEQANGTTASTETSQAQNRDGHKRQRSTSPDRDAPPEKRAHMVD</sequence>
<organism evidence="2 3">
    <name type="scientific">Alectoria fallacina</name>
    <dbReference type="NCBI Taxonomy" id="1903189"/>
    <lineage>
        <taxon>Eukaryota</taxon>
        <taxon>Fungi</taxon>
        <taxon>Dikarya</taxon>
        <taxon>Ascomycota</taxon>
        <taxon>Pezizomycotina</taxon>
        <taxon>Lecanoromycetes</taxon>
        <taxon>OSLEUM clade</taxon>
        <taxon>Lecanoromycetidae</taxon>
        <taxon>Lecanorales</taxon>
        <taxon>Lecanorineae</taxon>
        <taxon>Parmeliaceae</taxon>
        <taxon>Alectoria</taxon>
    </lineage>
</organism>
<evidence type="ECO:0000313" key="2">
    <source>
        <dbReference type="EMBL" id="CAF9917798.1"/>
    </source>
</evidence>
<dbReference type="Proteomes" id="UP000664203">
    <property type="component" value="Unassembled WGS sequence"/>
</dbReference>
<accession>A0A8H3IGH5</accession>
<evidence type="ECO:0000256" key="1">
    <source>
        <dbReference type="SAM" id="MobiDB-lite"/>
    </source>
</evidence>
<comment type="caution">
    <text evidence="2">The sequence shown here is derived from an EMBL/GenBank/DDBJ whole genome shotgun (WGS) entry which is preliminary data.</text>
</comment>
<feature type="compositionally biased region" description="Basic and acidic residues" evidence="1">
    <location>
        <begin position="501"/>
        <end position="516"/>
    </location>
</feature>
<gene>
    <name evidence="2" type="ORF">ALECFALPRED_000370</name>
</gene>
<reference evidence="2" key="1">
    <citation type="submission" date="2021-03" db="EMBL/GenBank/DDBJ databases">
        <authorList>
            <person name="Tagirdzhanova G."/>
        </authorList>
    </citation>
    <scope>NUCLEOTIDE SEQUENCE</scope>
</reference>
<feature type="region of interest" description="Disordered" evidence="1">
    <location>
        <begin position="395"/>
        <end position="436"/>
    </location>
</feature>
<proteinExistence type="predicted"/>
<dbReference type="AlphaFoldDB" id="A0A8H3IGH5"/>
<protein>
    <submittedName>
        <fullName evidence="2">Uncharacterized protein</fullName>
    </submittedName>
</protein>
<feature type="compositionally biased region" description="Polar residues" evidence="1">
    <location>
        <begin position="476"/>
        <end position="490"/>
    </location>
</feature>
<feature type="region of interest" description="Disordered" evidence="1">
    <location>
        <begin position="474"/>
        <end position="516"/>
    </location>
</feature>
<evidence type="ECO:0000313" key="3">
    <source>
        <dbReference type="Proteomes" id="UP000664203"/>
    </source>
</evidence>